<dbReference type="SMART" id="SM00493">
    <property type="entry name" value="TOPRIM"/>
    <property type="match status" value="1"/>
</dbReference>
<name>Q2JAG9_FRACC</name>
<evidence type="ECO:0000256" key="1">
    <source>
        <dbReference type="SAM" id="MobiDB-lite"/>
    </source>
</evidence>
<dbReference type="InterPro" id="IPR050219">
    <property type="entry name" value="DnaG_primase"/>
</dbReference>
<organism evidence="3 4">
    <name type="scientific">Frankia casuarinae (strain DSM 45818 / CECT 9043 / HFP020203 / CcI3)</name>
    <dbReference type="NCBI Taxonomy" id="106370"/>
    <lineage>
        <taxon>Bacteria</taxon>
        <taxon>Bacillati</taxon>
        <taxon>Actinomycetota</taxon>
        <taxon>Actinomycetes</taxon>
        <taxon>Frankiales</taxon>
        <taxon>Frankiaceae</taxon>
        <taxon>Frankia</taxon>
    </lineage>
</organism>
<feature type="region of interest" description="Disordered" evidence="1">
    <location>
        <begin position="179"/>
        <end position="213"/>
    </location>
</feature>
<proteinExistence type="predicted"/>
<dbReference type="CDD" id="cd03364">
    <property type="entry name" value="TOPRIM_DnaG_primases"/>
    <property type="match status" value="1"/>
</dbReference>
<feature type="domain" description="Toprim" evidence="2">
    <location>
        <begin position="381"/>
        <end position="460"/>
    </location>
</feature>
<sequence length="641" mass="66983">MVSGPGPVEPQVAAHLSAAAAQAGSRDGWARWLALAGQARTRANPVRDAALLVDPLTRLFHARGYSLAAGERGQVRVDRVHRTVTHPPTFLADLGIMQDLAHAAAHLMLHPDLGPQVDCVGRDRAEALSVAYLVAAHAGVPLPVPDALPDPRQWAAGADPAGVVREATRRVWSAADRLGHALAPGPRPGAQQLREARRRANTPRTEGLATRARTLRVHADSSLPPPPRQASAEHARLYDAIRAAARWYTLHLTGAADGPAGRMLAERGLADVASDPRWMVGYAPPGWTGLVDQLHALGFTEQELLDAGLAARTRRGTLVDRFRHRLLFGLRDPDGRIVGFIGRALDGQTPKYLNSPTTVLFDKSRLLFGLAEQRDLLAAGARPVVVEGPTDVLAVAVAARQTGRALAAVAACGTAFTADHARVLGSATPGRDGITVAHDPDPAGLRAAARAYQVLRDLDTRLHHADLPAGADPAGLLATAGPDALRAALSDPARLRPLAAAVIDQRLAWLDDDHRRFLEHQFTALRAVAPIIATEDPALVGGLVSYTAGRIGLDASDVIGAVFDAVGDLSGAALARLHSGTGNRSAAEISAAAALPGAGGPRAAAALAAAYPSSTRPVLAALSLPPRPASVDTAADQSRAR</sequence>
<dbReference type="Gene3D" id="3.90.980.10">
    <property type="entry name" value="DNA primase, catalytic core, N-terminal domain"/>
    <property type="match status" value="1"/>
</dbReference>
<dbReference type="Proteomes" id="UP000001937">
    <property type="component" value="Chromosome"/>
</dbReference>
<dbReference type="KEGG" id="fra:Francci3_2356"/>
<dbReference type="HOGENOM" id="CLU_426849_0_0_11"/>
<evidence type="ECO:0000259" key="2">
    <source>
        <dbReference type="SMART" id="SM00493"/>
    </source>
</evidence>
<keyword evidence="4" id="KW-1185">Reference proteome</keyword>
<gene>
    <name evidence="3" type="ordered locus">Francci3_2356</name>
</gene>
<dbReference type="Pfam" id="PF08275">
    <property type="entry name" value="DNAG_N"/>
    <property type="match status" value="1"/>
</dbReference>
<dbReference type="EMBL" id="CP000249">
    <property type="protein sequence ID" value="ABD11723.1"/>
    <property type="molecule type" value="Genomic_DNA"/>
</dbReference>
<dbReference type="PANTHER" id="PTHR30313:SF2">
    <property type="entry name" value="DNA PRIMASE"/>
    <property type="match status" value="1"/>
</dbReference>
<dbReference type="eggNOG" id="COG0358">
    <property type="taxonomic scope" value="Bacteria"/>
</dbReference>
<dbReference type="InterPro" id="IPR034151">
    <property type="entry name" value="TOPRIM_DnaG_bac"/>
</dbReference>
<dbReference type="STRING" id="106370.Francci3_2356"/>
<dbReference type="RefSeq" id="WP_011436768.1">
    <property type="nucleotide sequence ID" value="NC_007777.1"/>
</dbReference>
<dbReference type="SUPFAM" id="SSF56731">
    <property type="entry name" value="DNA primase core"/>
    <property type="match status" value="1"/>
</dbReference>
<dbReference type="Gene3D" id="3.40.1360.10">
    <property type="match status" value="1"/>
</dbReference>
<dbReference type="GO" id="GO:0005737">
    <property type="term" value="C:cytoplasm"/>
    <property type="evidence" value="ECO:0007669"/>
    <property type="project" value="TreeGrafter"/>
</dbReference>
<dbReference type="OrthoDB" id="4524286at2"/>
<protein>
    <submittedName>
        <fullName evidence="3">DNA primase catalytic core-like</fullName>
    </submittedName>
</protein>
<dbReference type="InterPro" id="IPR037068">
    <property type="entry name" value="DNA_primase_core_N_sf"/>
</dbReference>
<accession>Q2JAG9</accession>
<dbReference type="Pfam" id="PF13155">
    <property type="entry name" value="Toprim_2"/>
    <property type="match status" value="1"/>
</dbReference>
<evidence type="ECO:0000313" key="4">
    <source>
        <dbReference type="Proteomes" id="UP000001937"/>
    </source>
</evidence>
<dbReference type="PhylomeDB" id="Q2JAG9"/>
<dbReference type="AlphaFoldDB" id="Q2JAG9"/>
<dbReference type="GO" id="GO:0006269">
    <property type="term" value="P:DNA replication, synthesis of primer"/>
    <property type="evidence" value="ECO:0007669"/>
    <property type="project" value="TreeGrafter"/>
</dbReference>
<reference evidence="3 4" key="1">
    <citation type="journal article" date="2007" name="Genome Res.">
        <title>Genome characteristics of facultatively symbiotic Frankia sp. strains reflect host range and host plant biogeography.</title>
        <authorList>
            <person name="Normand P."/>
            <person name="Lapierre P."/>
            <person name="Tisa L.S."/>
            <person name="Gogarten J.P."/>
            <person name="Alloisio N."/>
            <person name="Bagnarol E."/>
            <person name="Bassi C.A."/>
            <person name="Berry A.M."/>
            <person name="Bickhart D.M."/>
            <person name="Choisne N."/>
            <person name="Couloux A."/>
            <person name="Cournoyer B."/>
            <person name="Cruveiller S."/>
            <person name="Daubin V."/>
            <person name="Demange N."/>
            <person name="Francino M.P."/>
            <person name="Goltsman E."/>
            <person name="Huang Y."/>
            <person name="Kopp O.R."/>
            <person name="Labarre L."/>
            <person name="Lapidus A."/>
            <person name="Lavire C."/>
            <person name="Marechal J."/>
            <person name="Martinez M."/>
            <person name="Mastronunzio J.E."/>
            <person name="Mullin B.C."/>
            <person name="Niemann J."/>
            <person name="Pujic P."/>
            <person name="Rawnsley T."/>
            <person name="Rouy Z."/>
            <person name="Schenowitz C."/>
            <person name="Sellstedt A."/>
            <person name="Tavares F."/>
            <person name="Tomkins J.P."/>
            <person name="Vallenet D."/>
            <person name="Valverde C."/>
            <person name="Wall L.G."/>
            <person name="Wang Y."/>
            <person name="Medigue C."/>
            <person name="Benson D.R."/>
        </authorList>
    </citation>
    <scope>NUCLEOTIDE SEQUENCE [LARGE SCALE GENOMIC DNA]</scope>
    <source>
        <strain evidence="4">DSM 45818 / CECT 9043 / CcI3</strain>
    </source>
</reference>
<dbReference type="PANTHER" id="PTHR30313">
    <property type="entry name" value="DNA PRIMASE"/>
    <property type="match status" value="1"/>
</dbReference>
<dbReference type="InterPro" id="IPR013264">
    <property type="entry name" value="DNAG_N"/>
</dbReference>
<evidence type="ECO:0000313" key="3">
    <source>
        <dbReference type="EMBL" id="ABD11723.1"/>
    </source>
</evidence>
<dbReference type="InterPro" id="IPR006171">
    <property type="entry name" value="TOPRIM_dom"/>
</dbReference>